<feature type="non-terminal residue" evidence="2">
    <location>
        <position position="1"/>
    </location>
</feature>
<keyword evidence="1" id="KW-0472">Membrane</keyword>
<name>A0A0K8S461_LYGHE</name>
<dbReference type="GO" id="GO:0016020">
    <property type="term" value="C:membrane"/>
    <property type="evidence" value="ECO:0007669"/>
    <property type="project" value="TreeGrafter"/>
</dbReference>
<organism evidence="2">
    <name type="scientific">Lygus hesperus</name>
    <name type="common">Western plant bug</name>
    <dbReference type="NCBI Taxonomy" id="30085"/>
    <lineage>
        <taxon>Eukaryota</taxon>
        <taxon>Metazoa</taxon>
        <taxon>Ecdysozoa</taxon>
        <taxon>Arthropoda</taxon>
        <taxon>Hexapoda</taxon>
        <taxon>Insecta</taxon>
        <taxon>Pterygota</taxon>
        <taxon>Neoptera</taxon>
        <taxon>Paraneoptera</taxon>
        <taxon>Hemiptera</taxon>
        <taxon>Heteroptera</taxon>
        <taxon>Panheteroptera</taxon>
        <taxon>Cimicomorpha</taxon>
        <taxon>Miridae</taxon>
        <taxon>Mirini</taxon>
        <taxon>Lygus</taxon>
    </lineage>
</organism>
<keyword evidence="1" id="KW-1133">Transmembrane helix</keyword>
<keyword evidence="1" id="KW-0812">Transmembrane</keyword>
<dbReference type="InterPro" id="IPR019176">
    <property type="entry name" value="Cytochrome_B561-rel"/>
</dbReference>
<protein>
    <submittedName>
        <fullName evidence="2">Uncharacterized protein</fullName>
    </submittedName>
</protein>
<feature type="transmembrane region" description="Helical" evidence="1">
    <location>
        <begin position="57"/>
        <end position="76"/>
    </location>
</feature>
<reference evidence="2" key="1">
    <citation type="submission" date="2014-09" db="EMBL/GenBank/DDBJ databases">
        <authorList>
            <person name="Magalhaes I.L.F."/>
            <person name="Oliveira U."/>
            <person name="Santos F.R."/>
            <person name="Vidigal T.H.D.A."/>
            <person name="Brescovit A.D."/>
            <person name="Santos A.J."/>
        </authorList>
    </citation>
    <scope>NUCLEOTIDE SEQUENCE</scope>
</reference>
<dbReference type="Pfam" id="PF09786">
    <property type="entry name" value="CytochromB561_N"/>
    <property type="match status" value="1"/>
</dbReference>
<evidence type="ECO:0000256" key="1">
    <source>
        <dbReference type="SAM" id="Phobius"/>
    </source>
</evidence>
<dbReference type="PANTHER" id="PTHR21780">
    <property type="entry name" value="TRANSMEMBRANE PROTEIN 209"/>
    <property type="match status" value="1"/>
</dbReference>
<feature type="transmembrane region" description="Helical" evidence="1">
    <location>
        <begin position="82"/>
        <end position="105"/>
    </location>
</feature>
<dbReference type="PANTHER" id="PTHR21780:SF0">
    <property type="entry name" value="TRANSMEMBRANE PROTEIN 209"/>
    <property type="match status" value="1"/>
</dbReference>
<dbReference type="EMBL" id="GBRD01017814">
    <property type="protein sequence ID" value="JAG48013.1"/>
    <property type="molecule type" value="Transcribed_RNA"/>
</dbReference>
<dbReference type="AlphaFoldDB" id="A0A0K8S461"/>
<sequence length="559" mass="65008">FTHSEDEIGFQSFDGSLLVVIEFVSTNMLRVNCHPPSSDSLAQYSFLHFKLRKNLKWFFINLIATVILASDLSILNDTYSSVLVWICSLNMCYYVVSSIGLYFRIVKLDYDSTRHDYNTVVQQRQAPSNLVRYFENHSLKFLYRYWELFDHIVLSLRHYRLKSIGQNVEQFKLASELRKLGQSLKQGHLASVENEKNRADFPYGFDFWLKYDRKTLVGQKQLDKYWKEYADATRNELVRYSSVNFDSRDRKECGKLDVRDGDRSCQVPVSPILSRLKYQTAYDPDVTEIRRDAGSPTYADLFTAMRSHHKEKNFNPSLWVTNLRSWLSAKINEVVQQLDAANELLKSCGVMDVRIGESDVSCLRSVFRTHQLLQSYLPLLDFLTLTHEQGYLLWRYRVLASDGCMRHFSWNSGGFYRGNYRGENREDYRGTWNSSMGPNDSEVVFHFFSSYLDMKLPCYPSHSTCKKPFSDIYVVLNPNKNTRPYTNLAIFQQWASPPHFNIIEGGNHLEMPRGSNNLFLAISYLLFCIKTYHKGKIGRVSLGKHGLNLLWIVGDSSHP</sequence>
<proteinExistence type="predicted"/>
<accession>A0A0K8S461</accession>
<evidence type="ECO:0000313" key="2">
    <source>
        <dbReference type="EMBL" id="JAG48013.1"/>
    </source>
</evidence>